<dbReference type="EMBL" id="AP014854">
    <property type="protein sequence ID" value="BAR97667.1"/>
    <property type="molecule type" value="Genomic_DNA"/>
</dbReference>
<protein>
    <recommendedName>
        <fullName evidence="1">diguanylate cyclase</fullName>
        <ecNumber evidence="1">2.7.7.65</ecNumber>
    </recommendedName>
</protein>
<reference evidence="5" key="1">
    <citation type="journal article" date="2015" name="Genome Announc.">
        <title>Complete Genome Sequence of the Bacteriochlorophyll b-Producing Photosynthetic Bacterium Blastochloris viridis.</title>
        <authorList>
            <person name="Tsukatani Y."/>
            <person name="Hirose Y."/>
            <person name="Harada J."/>
            <person name="Misawa N."/>
            <person name="Mori K."/>
            <person name="Inoue K."/>
            <person name="Tamiaki H."/>
        </authorList>
    </citation>
    <scope>NUCLEOTIDE SEQUENCE [LARGE SCALE GENOMIC DNA]</scope>
    <source>
        <strain evidence="5">DSM 133</strain>
    </source>
</reference>
<dbReference type="FunFam" id="3.30.70.270:FF:000001">
    <property type="entry name" value="Diguanylate cyclase domain protein"/>
    <property type="match status" value="1"/>
</dbReference>
<reference evidence="7" key="3">
    <citation type="journal article" date="2016" name="Genome Announc.">
        <title>Revised genome sequence of the purple photosynthetic bacterium Blastochloris viridis.</title>
        <authorList>
            <person name="Liu L.N."/>
            <person name="Faulkner M."/>
            <person name="Liu X."/>
            <person name="Huang F."/>
            <person name="Darby A.C."/>
            <person name="Hall N."/>
        </authorList>
    </citation>
    <scope>NUCLEOTIDE SEQUENCE [LARGE SCALE GENOMIC DNA]</scope>
    <source>
        <strain evidence="7">ATCC 19567 / DSM 133 / F</strain>
    </source>
</reference>
<dbReference type="KEGG" id="bvr:BVIR_1147"/>
<dbReference type="NCBIfam" id="TIGR00254">
    <property type="entry name" value="GGDEF"/>
    <property type="match status" value="1"/>
</dbReference>
<dbReference type="PATRIC" id="fig|1079.6.peg.1191"/>
<dbReference type="PANTHER" id="PTHR45138">
    <property type="entry name" value="REGULATORY COMPONENTS OF SENSORY TRANSDUCTION SYSTEM"/>
    <property type="match status" value="1"/>
</dbReference>
<gene>
    <name evidence="6" type="primary">pleD_1</name>
    <name evidence="5" type="ORF">BV133_74</name>
    <name evidence="6" type="ORF">BVIRIDIS_05900</name>
</gene>
<evidence type="ECO:0000256" key="3">
    <source>
        <dbReference type="SAM" id="Coils"/>
    </source>
</evidence>
<accession>A0A0H5B699</accession>
<feature type="coiled-coil region" evidence="3">
    <location>
        <begin position="137"/>
        <end position="178"/>
    </location>
</feature>
<sequence>MVVSPDDFERSLAFAEIAIGQIKALRQPAYPRNYEVWYNYATGQNVHLNAAVNEALARSGGLCDKDLNRIYDDLLSPHRFTETIDQLGVKVMNKISQVLAMVQTAAGDASQYSESLADASSAIARAGADSDSLHVIVESLVESTREMEARNRTLQDRLNDSKREISQLKENLEAARTESLTDPLTTLANRKYFDMALARLMADAKASGEPLSLLITDIDHFKKFNDTFGHLTGDQVLRLVALAVKQNVKGQDIAARYGGEEFVVLLPRTTAQHAATVAEHIRRAVMGKELMKRSTGESLGRVTISAGVATMRLGDTATSLIERADSYLYMAKHGGRNRVAVEPDPELPPARVA</sequence>
<dbReference type="CDD" id="cd01949">
    <property type="entry name" value="GGDEF"/>
    <property type="match status" value="1"/>
</dbReference>
<evidence type="ECO:0000256" key="1">
    <source>
        <dbReference type="ARBA" id="ARBA00012528"/>
    </source>
</evidence>
<dbReference type="InterPro" id="IPR029787">
    <property type="entry name" value="Nucleotide_cyclase"/>
</dbReference>
<dbReference type="EC" id="2.7.7.65" evidence="1"/>
<dbReference type="InterPro" id="IPR043128">
    <property type="entry name" value="Rev_trsase/Diguanyl_cyclase"/>
</dbReference>
<dbReference type="AlphaFoldDB" id="A0A0H5B699"/>
<dbReference type="InterPro" id="IPR050469">
    <property type="entry name" value="Diguanylate_Cyclase"/>
</dbReference>
<dbReference type="Gene3D" id="3.30.70.270">
    <property type="match status" value="1"/>
</dbReference>
<dbReference type="GO" id="GO:0005886">
    <property type="term" value="C:plasma membrane"/>
    <property type="evidence" value="ECO:0007669"/>
    <property type="project" value="TreeGrafter"/>
</dbReference>
<dbReference type="OrthoDB" id="9812260at2"/>
<evidence type="ECO:0000256" key="2">
    <source>
        <dbReference type="ARBA" id="ARBA00034247"/>
    </source>
</evidence>
<dbReference type="GO" id="GO:0052621">
    <property type="term" value="F:diguanylate cyclase activity"/>
    <property type="evidence" value="ECO:0007669"/>
    <property type="project" value="UniProtKB-EC"/>
</dbReference>
<dbReference type="GO" id="GO:0043709">
    <property type="term" value="P:cell adhesion involved in single-species biofilm formation"/>
    <property type="evidence" value="ECO:0007669"/>
    <property type="project" value="TreeGrafter"/>
</dbReference>
<organism evidence="6 7">
    <name type="scientific">Blastochloris viridis</name>
    <name type="common">Rhodopseudomonas viridis</name>
    <dbReference type="NCBI Taxonomy" id="1079"/>
    <lineage>
        <taxon>Bacteria</taxon>
        <taxon>Pseudomonadati</taxon>
        <taxon>Pseudomonadota</taxon>
        <taxon>Alphaproteobacteria</taxon>
        <taxon>Hyphomicrobiales</taxon>
        <taxon>Blastochloridaceae</taxon>
        <taxon>Blastochloris</taxon>
    </lineage>
</organism>
<dbReference type="InterPro" id="IPR000160">
    <property type="entry name" value="GGDEF_dom"/>
</dbReference>
<evidence type="ECO:0000259" key="4">
    <source>
        <dbReference type="PROSITE" id="PS50887"/>
    </source>
</evidence>
<dbReference type="RefSeq" id="WP_055036802.1">
    <property type="nucleotide sequence ID" value="NZ_AP014854.2"/>
</dbReference>
<evidence type="ECO:0000313" key="7">
    <source>
        <dbReference type="Proteomes" id="UP000065734"/>
    </source>
</evidence>
<dbReference type="STRING" id="1079.BVIR_1147"/>
<evidence type="ECO:0000313" key="6">
    <source>
        <dbReference type="EMBL" id="CUU41597.1"/>
    </source>
</evidence>
<dbReference type="EMBL" id="LN907867">
    <property type="protein sequence ID" value="CUU41597.1"/>
    <property type="molecule type" value="Genomic_DNA"/>
</dbReference>
<name>A0A0H5B699_BLAVI</name>
<dbReference type="GO" id="GO:1902201">
    <property type="term" value="P:negative regulation of bacterial-type flagellum-dependent cell motility"/>
    <property type="evidence" value="ECO:0007669"/>
    <property type="project" value="TreeGrafter"/>
</dbReference>
<dbReference type="PROSITE" id="PS50887">
    <property type="entry name" value="GGDEF"/>
    <property type="match status" value="1"/>
</dbReference>
<keyword evidence="7" id="KW-1185">Reference proteome</keyword>
<dbReference type="SMART" id="SM00267">
    <property type="entry name" value="GGDEF"/>
    <property type="match status" value="1"/>
</dbReference>
<dbReference type="SUPFAM" id="SSF55073">
    <property type="entry name" value="Nucleotide cyclase"/>
    <property type="match status" value="1"/>
</dbReference>
<proteinExistence type="predicted"/>
<feature type="domain" description="GGDEF" evidence="4">
    <location>
        <begin position="209"/>
        <end position="344"/>
    </location>
</feature>
<dbReference type="Pfam" id="PF00990">
    <property type="entry name" value="GGDEF"/>
    <property type="match status" value="1"/>
</dbReference>
<evidence type="ECO:0000313" key="5">
    <source>
        <dbReference type="EMBL" id="BAR97667.1"/>
    </source>
</evidence>
<dbReference type="PANTHER" id="PTHR45138:SF9">
    <property type="entry name" value="DIGUANYLATE CYCLASE DGCM-RELATED"/>
    <property type="match status" value="1"/>
</dbReference>
<reference evidence="6" key="2">
    <citation type="submission" date="2015-11" db="EMBL/GenBank/DDBJ databases">
        <authorList>
            <person name="Zhang Y."/>
            <person name="Guo Z."/>
        </authorList>
    </citation>
    <scope>NUCLEOTIDE SEQUENCE</scope>
    <source>
        <strain evidence="6">1</strain>
    </source>
</reference>
<keyword evidence="3" id="KW-0175">Coiled coil</keyword>
<dbReference type="Proteomes" id="UP000065734">
    <property type="component" value="Chromosome I"/>
</dbReference>
<comment type="catalytic activity">
    <reaction evidence="2">
        <text>2 GTP = 3',3'-c-di-GMP + 2 diphosphate</text>
        <dbReference type="Rhea" id="RHEA:24898"/>
        <dbReference type="ChEBI" id="CHEBI:33019"/>
        <dbReference type="ChEBI" id="CHEBI:37565"/>
        <dbReference type="ChEBI" id="CHEBI:58805"/>
        <dbReference type="EC" id="2.7.7.65"/>
    </reaction>
</comment>